<keyword evidence="5" id="KW-1185">Reference proteome</keyword>
<dbReference type="InParanoid" id="A0A0H2RQ75"/>
<dbReference type="OrthoDB" id="2562493at2759"/>
<evidence type="ECO:0000313" key="5">
    <source>
        <dbReference type="Proteomes" id="UP000053477"/>
    </source>
</evidence>
<feature type="transmembrane region" description="Helical" evidence="2">
    <location>
        <begin position="184"/>
        <end position="209"/>
    </location>
</feature>
<evidence type="ECO:0000313" key="4">
    <source>
        <dbReference type="EMBL" id="KLO06941.1"/>
    </source>
</evidence>
<proteinExistence type="predicted"/>
<feature type="domain" description="DUF6534" evidence="3">
    <location>
        <begin position="194"/>
        <end position="279"/>
    </location>
</feature>
<dbReference type="InterPro" id="IPR045339">
    <property type="entry name" value="DUF6534"/>
</dbReference>
<keyword evidence="2" id="KW-0472">Membrane</keyword>
<dbReference type="Pfam" id="PF20152">
    <property type="entry name" value="DUF6534"/>
    <property type="match status" value="1"/>
</dbReference>
<feature type="transmembrane region" description="Helical" evidence="2">
    <location>
        <begin position="133"/>
        <end position="156"/>
    </location>
</feature>
<evidence type="ECO:0000256" key="1">
    <source>
        <dbReference type="SAM" id="MobiDB-lite"/>
    </source>
</evidence>
<dbReference type="STRING" id="27342.A0A0H2RQ75"/>
<feature type="transmembrane region" description="Helical" evidence="2">
    <location>
        <begin position="230"/>
        <end position="252"/>
    </location>
</feature>
<dbReference type="AlphaFoldDB" id="A0A0H2RQ75"/>
<dbReference type="PANTHER" id="PTHR40465">
    <property type="entry name" value="CHROMOSOME 1, WHOLE GENOME SHOTGUN SEQUENCE"/>
    <property type="match status" value="1"/>
</dbReference>
<gene>
    <name evidence="4" type="ORF">SCHPADRAFT_672540</name>
</gene>
<keyword evidence="2" id="KW-1133">Transmembrane helix</keyword>
<dbReference type="PANTHER" id="PTHR40465:SF1">
    <property type="entry name" value="DUF6534 DOMAIN-CONTAINING PROTEIN"/>
    <property type="match status" value="1"/>
</dbReference>
<accession>A0A0H2RQ75</accession>
<reference evidence="4 5" key="1">
    <citation type="submission" date="2015-04" db="EMBL/GenBank/DDBJ databases">
        <title>Complete genome sequence of Schizopora paradoxa KUC8140, a cosmopolitan wood degrader in East Asia.</title>
        <authorList>
            <consortium name="DOE Joint Genome Institute"/>
            <person name="Min B."/>
            <person name="Park H."/>
            <person name="Jang Y."/>
            <person name="Kim J.-J."/>
            <person name="Kim K.H."/>
            <person name="Pangilinan J."/>
            <person name="Lipzen A."/>
            <person name="Riley R."/>
            <person name="Grigoriev I.V."/>
            <person name="Spatafora J.W."/>
            <person name="Choi I.-G."/>
        </authorList>
    </citation>
    <scope>NUCLEOTIDE SEQUENCE [LARGE SCALE GENOMIC DNA]</scope>
    <source>
        <strain evidence="4 5">KUC8140</strain>
    </source>
</reference>
<feature type="transmembrane region" description="Helical" evidence="2">
    <location>
        <begin position="103"/>
        <end position="121"/>
    </location>
</feature>
<dbReference type="Proteomes" id="UP000053477">
    <property type="component" value="Unassembled WGS sequence"/>
</dbReference>
<evidence type="ECO:0000259" key="3">
    <source>
        <dbReference type="Pfam" id="PF20152"/>
    </source>
</evidence>
<feature type="transmembrane region" description="Helical" evidence="2">
    <location>
        <begin position="56"/>
        <end position="83"/>
    </location>
</feature>
<feature type="transmembrane region" description="Helical" evidence="2">
    <location>
        <begin position="258"/>
        <end position="278"/>
    </location>
</feature>
<dbReference type="EMBL" id="KQ086171">
    <property type="protein sequence ID" value="KLO06941.1"/>
    <property type="molecule type" value="Genomic_DNA"/>
</dbReference>
<protein>
    <recommendedName>
        <fullName evidence="3">DUF6534 domain-containing protein</fullName>
    </recommendedName>
</protein>
<sequence length="488" mass="53083">MTSQDLPSNIPSSVYPNMRDFAGPTFLGALCQAVETGVVLTQCLRFSSRARSKEGTLVKACVAFVTVLSVVQTGIGFYGAWAQLIVHFGDYTVAAIPNWTSKILPVMNVMLAAPVQGFLIWRCWLLTKRSKPLLVAFLLFYAASIAFAIATVLRVFSFDFEGLYIAVGEALEAGQPIPETQMDPIFLCCLVFPATMDTALTTILFIFLWRSRTDVVTSRFRRTLTSLMFVIWEAALPPTVCAIAALITYVTMFRRSFWDLYFVCVLGQQYVIALFVTVNGFHDVKKRDSEADRAVSVPDVSFSTSAFSTGTRTRTANTNTGIGTYSGTTTNTGEDILSTWARDASASFAVTFSVVREDEFSELASGSAATSGPSESMKAGGGGHEAIALVSTRSPPPVRVSFEPGVQAIQTPMREEEEDVEKGGACVDHLDGDDFMDFEKADAESQDVDAAVPSLPRLSFQSTGSDTRTRSRPLWAGLRLGRRTKAGT</sequence>
<organism evidence="4 5">
    <name type="scientific">Schizopora paradoxa</name>
    <dbReference type="NCBI Taxonomy" id="27342"/>
    <lineage>
        <taxon>Eukaryota</taxon>
        <taxon>Fungi</taxon>
        <taxon>Dikarya</taxon>
        <taxon>Basidiomycota</taxon>
        <taxon>Agaricomycotina</taxon>
        <taxon>Agaricomycetes</taxon>
        <taxon>Hymenochaetales</taxon>
        <taxon>Schizoporaceae</taxon>
        <taxon>Schizopora</taxon>
    </lineage>
</organism>
<feature type="region of interest" description="Disordered" evidence="1">
    <location>
        <begin position="455"/>
        <end position="488"/>
    </location>
</feature>
<keyword evidence="2" id="KW-0812">Transmembrane</keyword>
<evidence type="ECO:0000256" key="2">
    <source>
        <dbReference type="SAM" id="Phobius"/>
    </source>
</evidence>
<name>A0A0H2RQ75_9AGAM</name>